<dbReference type="GO" id="GO:0051792">
    <property type="term" value="P:medium-chain fatty acid biosynthetic process"/>
    <property type="evidence" value="ECO:0007669"/>
    <property type="project" value="TreeGrafter"/>
</dbReference>
<dbReference type="SUPFAM" id="SSF53474">
    <property type="entry name" value="alpha/beta-Hydrolases"/>
    <property type="match status" value="1"/>
</dbReference>
<dbReference type="GO" id="GO:0047372">
    <property type="term" value="F:monoacylglycerol lipase activity"/>
    <property type="evidence" value="ECO:0007669"/>
    <property type="project" value="TreeGrafter"/>
</dbReference>
<proteinExistence type="inferred from homology"/>
<protein>
    <submittedName>
        <fullName evidence="2">Uncharacterized protein</fullName>
    </submittedName>
</protein>
<dbReference type="GO" id="GO:0008970">
    <property type="term" value="F:phospholipase A1 activity"/>
    <property type="evidence" value="ECO:0007669"/>
    <property type="project" value="TreeGrafter"/>
</dbReference>
<dbReference type="GO" id="GO:0051793">
    <property type="term" value="P:medium-chain fatty acid catabolic process"/>
    <property type="evidence" value="ECO:0007669"/>
    <property type="project" value="TreeGrafter"/>
</dbReference>
<reference evidence="2" key="1">
    <citation type="journal article" date="2014" name="Nat. Commun.">
        <title>The rainbow trout genome provides novel insights into evolution after whole-genome duplication in vertebrates.</title>
        <authorList>
            <person name="Berthelot C."/>
            <person name="Brunet F."/>
            <person name="Chalopin D."/>
            <person name="Juanchich A."/>
            <person name="Bernard M."/>
            <person name="Noel B."/>
            <person name="Bento P."/>
            <person name="Da Silva C."/>
            <person name="Labadie K."/>
            <person name="Alberti A."/>
            <person name="Aury J.M."/>
            <person name="Louis A."/>
            <person name="Dehais P."/>
            <person name="Bardou P."/>
            <person name="Montfort J."/>
            <person name="Klopp C."/>
            <person name="Cabau C."/>
            <person name="Gaspin C."/>
            <person name="Thorgaard G.H."/>
            <person name="Boussaha M."/>
            <person name="Quillet E."/>
            <person name="Guyomard R."/>
            <person name="Galiana D."/>
            <person name="Bobe J."/>
            <person name="Volff J.N."/>
            <person name="Genet C."/>
            <person name="Wincker P."/>
            <person name="Jaillon O."/>
            <person name="Roest Crollius H."/>
            <person name="Guiguen Y."/>
        </authorList>
    </citation>
    <scope>NUCLEOTIDE SEQUENCE [LARGE SCALE GENOMIC DNA]</scope>
</reference>
<evidence type="ECO:0000313" key="2">
    <source>
        <dbReference type="EMBL" id="CDR00814.1"/>
    </source>
</evidence>
<reference evidence="2" key="2">
    <citation type="submission" date="2014-03" db="EMBL/GenBank/DDBJ databases">
        <authorList>
            <person name="Genoscope - CEA"/>
        </authorList>
    </citation>
    <scope>NUCLEOTIDE SEQUENCE</scope>
</reference>
<organism evidence="2 3">
    <name type="scientific">Oncorhynchus mykiss</name>
    <name type="common">Rainbow trout</name>
    <name type="synonym">Salmo gairdneri</name>
    <dbReference type="NCBI Taxonomy" id="8022"/>
    <lineage>
        <taxon>Eukaryota</taxon>
        <taxon>Metazoa</taxon>
        <taxon>Chordata</taxon>
        <taxon>Craniata</taxon>
        <taxon>Vertebrata</taxon>
        <taxon>Euteleostomi</taxon>
        <taxon>Actinopterygii</taxon>
        <taxon>Neopterygii</taxon>
        <taxon>Teleostei</taxon>
        <taxon>Protacanthopterygii</taxon>
        <taxon>Salmoniformes</taxon>
        <taxon>Salmonidae</taxon>
        <taxon>Salmoninae</taxon>
        <taxon>Oncorhynchus</taxon>
    </lineage>
</organism>
<name>A0A060ZGX5_ONCMY</name>
<accession>A0A060ZGX5</accession>
<dbReference type="STRING" id="8022.A0A060ZGX5"/>
<dbReference type="InterPro" id="IPR050960">
    <property type="entry name" value="AB_hydrolase_4_sf"/>
</dbReference>
<evidence type="ECO:0000256" key="1">
    <source>
        <dbReference type="ARBA" id="ARBA00010884"/>
    </source>
</evidence>
<dbReference type="PaxDb" id="8022-A0A060ZGX5"/>
<sequence>MAAGVSMGGMMLANYLGRKGRETCLKGVVVFSAGWDVFECTASLEKPLDRFLFNSYLTSCLQAGVDRHKSVLEKSYDIDHVMKVKCTTFLMTSSNTIKVKATHLECSTNLVPLRSVTCLISQNVYTLS</sequence>
<dbReference type="InterPro" id="IPR029058">
    <property type="entry name" value="AB_hydrolase_fold"/>
</dbReference>
<evidence type="ECO:0000313" key="3">
    <source>
        <dbReference type="Proteomes" id="UP000193380"/>
    </source>
</evidence>
<dbReference type="GO" id="GO:0046470">
    <property type="term" value="P:phosphatidylcholine metabolic process"/>
    <property type="evidence" value="ECO:0007669"/>
    <property type="project" value="TreeGrafter"/>
</dbReference>
<comment type="similarity">
    <text evidence="1">Belongs to the AB hydrolase superfamily. AB hydrolase 4 family.</text>
</comment>
<dbReference type="PANTHER" id="PTHR10794">
    <property type="entry name" value="ABHYDROLASE DOMAIN-CONTAINING PROTEIN"/>
    <property type="match status" value="1"/>
</dbReference>
<dbReference type="GO" id="GO:0008126">
    <property type="term" value="F:acetylesterase activity"/>
    <property type="evidence" value="ECO:0007669"/>
    <property type="project" value="TreeGrafter"/>
</dbReference>
<dbReference type="GO" id="GO:0004623">
    <property type="term" value="F:phospholipase A2 activity"/>
    <property type="evidence" value="ECO:0007669"/>
    <property type="project" value="TreeGrafter"/>
</dbReference>
<gene>
    <name evidence="2" type="ORF">GSONMT00031924001</name>
</gene>
<dbReference type="PANTHER" id="PTHR10794:SF50">
    <property type="entry name" value="PHOSPHOLIPASE ABHD3"/>
    <property type="match status" value="1"/>
</dbReference>
<dbReference type="EMBL" id="FR961481">
    <property type="protein sequence ID" value="CDR00814.1"/>
    <property type="molecule type" value="Genomic_DNA"/>
</dbReference>
<dbReference type="Proteomes" id="UP000193380">
    <property type="component" value="Unassembled WGS sequence"/>
</dbReference>
<dbReference type="AlphaFoldDB" id="A0A060ZGX5"/>